<dbReference type="STRING" id="574566.I0Z565"/>
<evidence type="ECO:0000313" key="3">
    <source>
        <dbReference type="Proteomes" id="UP000007264"/>
    </source>
</evidence>
<dbReference type="AlphaFoldDB" id="I0Z565"/>
<accession>I0Z565</accession>
<dbReference type="Proteomes" id="UP000007264">
    <property type="component" value="Unassembled WGS sequence"/>
</dbReference>
<proteinExistence type="predicted"/>
<protein>
    <submittedName>
        <fullName evidence="2">Uncharacterized protein</fullName>
    </submittedName>
</protein>
<comment type="caution">
    <text evidence="2">The sequence shown here is derived from an EMBL/GenBank/DDBJ whole genome shotgun (WGS) entry which is preliminary data.</text>
</comment>
<evidence type="ECO:0000313" key="2">
    <source>
        <dbReference type="EMBL" id="EIE25784.1"/>
    </source>
</evidence>
<dbReference type="GeneID" id="17043788"/>
<feature type="transmembrane region" description="Helical" evidence="1">
    <location>
        <begin position="137"/>
        <end position="157"/>
    </location>
</feature>
<sequence length="236" mass="25608">MYVLLGMNLSMSASLLLPLPVSRPAVFLVKWSRSPVGQAVTGTFCFLLVLMAMNPLYDIYTIHQHKDAQIKSITSKNRRGVEASAQLSLLLTVGNMILPLINRGFGLALAEIDEIRCKFGDGVALIKATRTDVGRTVVVTIAGFLSILLASPLYDVYSLHSQKEKSDSAETLMSETRRETEASANLSLTLTGMCLALLVIVRAWGLALAEVDDLRTKYGVAGVTDPEPPKVEAKVE</sequence>
<dbReference type="OrthoDB" id="10469820at2759"/>
<dbReference type="RefSeq" id="XP_005650328.1">
    <property type="nucleotide sequence ID" value="XM_005650271.1"/>
</dbReference>
<feature type="transmembrane region" description="Helical" evidence="1">
    <location>
        <begin position="182"/>
        <end position="204"/>
    </location>
</feature>
<gene>
    <name evidence="2" type="ORF">COCSUDRAFT_40055</name>
</gene>
<keyword evidence="1" id="KW-1133">Transmembrane helix</keyword>
<organism evidence="2 3">
    <name type="scientific">Coccomyxa subellipsoidea (strain C-169)</name>
    <name type="common">Green microalga</name>
    <dbReference type="NCBI Taxonomy" id="574566"/>
    <lineage>
        <taxon>Eukaryota</taxon>
        <taxon>Viridiplantae</taxon>
        <taxon>Chlorophyta</taxon>
        <taxon>core chlorophytes</taxon>
        <taxon>Trebouxiophyceae</taxon>
        <taxon>Trebouxiophyceae incertae sedis</taxon>
        <taxon>Coccomyxaceae</taxon>
        <taxon>Coccomyxa</taxon>
        <taxon>Coccomyxa subellipsoidea</taxon>
    </lineage>
</organism>
<dbReference type="KEGG" id="csl:COCSUDRAFT_40055"/>
<keyword evidence="1" id="KW-0812">Transmembrane</keyword>
<dbReference type="EMBL" id="AGSI01000003">
    <property type="protein sequence ID" value="EIE25784.1"/>
    <property type="molecule type" value="Genomic_DNA"/>
</dbReference>
<feature type="transmembrane region" description="Helical" evidence="1">
    <location>
        <begin position="40"/>
        <end position="60"/>
    </location>
</feature>
<keyword evidence="1" id="KW-0472">Membrane</keyword>
<reference evidence="2 3" key="1">
    <citation type="journal article" date="2012" name="Genome Biol.">
        <title>The genome of the polar eukaryotic microalga coccomyxa subellipsoidea reveals traits of cold adaptation.</title>
        <authorList>
            <person name="Blanc G."/>
            <person name="Agarkova I."/>
            <person name="Grimwood J."/>
            <person name="Kuo A."/>
            <person name="Brueggeman A."/>
            <person name="Dunigan D."/>
            <person name="Gurnon J."/>
            <person name="Ladunga I."/>
            <person name="Lindquist E."/>
            <person name="Lucas S."/>
            <person name="Pangilinan J."/>
            <person name="Proschold T."/>
            <person name="Salamov A."/>
            <person name="Schmutz J."/>
            <person name="Weeks D."/>
            <person name="Yamada T."/>
            <person name="Claverie J.M."/>
            <person name="Grigoriev I."/>
            <person name="Van Etten J."/>
            <person name="Lomsadze A."/>
            <person name="Borodovsky M."/>
        </authorList>
    </citation>
    <scope>NUCLEOTIDE SEQUENCE [LARGE SCALE GENOMIC DNA]</scope>
    <source>
        <strain evidence="2 3">C-169</strain>
    </source>
</reference>
<evidence type="ECO:0000256" key="1">
    <source>
        <dbReference type="SAM" id="Phobius"/>
    </source>
</evidence>
<keyword evidence="3" id="KW-1185">Reference proteome</keyword>
<name>I0Z565_COCSC</name>